<accession>A0A5C8EVM2</accession>
<dbReference type="EMBL" id="SAYD01000005">
    <property type="protein sequence ID" value="TXJ41164.1"/>
    <property type="molecule type" value="Genomic_DNA"/>
</dbReference>
<proteinExistence type="predicted"/>
<organism evidence="1 2">
    <name type="scientific">Brachyspira aalborgi</name>
    <dbReference type="NCBI Taxonomy" id="29522"/>
    <lineage>
        <taxon>Bacteria</taxon>
        <taxon>Pseudomonadati</taxon>
        <taxon>Spirochaetota</taxon>
        <taxon>Spirochaetia</taxon>
        <taxon>Brachyspirales</taxon>
        <taxon>Brachyspiraceae</taxon>
        <taxon>Brachyspira</taxon>
    </lineage>
</organism>
<gene>
    <name evidence="1" type="ORF">EPJ81_01510</name>
</gene>
<comment type="caution">
    <text evidence="1">The sequence shown here is derived from an EMBL/GenBank/DDBJ whole genome shotgun (WGS) entry which is preliminary data.</text>
</comment>
<protein>
    <submittedName>
        <fullName evidence="1">Uncharacterized protein</fullName>
    </submittedName>
</protein>
<evidence type="ECO:0000313" key="2">
    <source>
        <dbReference type="Proteomes" id="UP000325002"/>
    </source>
</evidence>
<sequence length="166" mass="19811">MKKIDVKRFNAFITFTRLPQAKNIFKEIEWYENYNSNVFATIILDRIDKDFSVVILRRDKDSKFRCSDTKYSLATIEEARKWMLDIVEKIEKSREYIFVQYDEKGKNIDVFNTIKNKNISDSFKILNNSDEYKPAKLLISEIMPHYMDIDGNFVEQFQTTGFDARI</sequence>
<dbReference type="AlphaFoldDB" id="A0A5C8EVM2"/>
<dbReference type="RefSeq" id="WP_147778040.1">
    <property type="nucleotide sequence ID" value="NZ_SAYD01000005.1"/>
</dbReference>
<reference evidence="1 2" key="1">
    <citation type="journal article" date="1992" name="Lakartidningen">
        <title>[Penicillin V and not amoxicillin is the first choice preparation in acute otitis].</title>
        <authorList>
            <person name="Kamme C."/>
            <person name="Lundgren K."/>
            <person name="Prellner K."/>
        </authorList>
    </citation>
    <scope>NUCLEOTIDE SEQUENCE [LARGE SCALE GENOMIC DNA]</scope>
    <source>
        <strain evidence="1 2">PC3997IV</strain>
    </source>
</reference>
<name>A0A5C8EVM2_9SPIR</name>
<evidence type="ECO:0000313" key="1">
    <source>
        <dbReference type="EMBL" id="TXJ41164.1"/>
    </source>
</evidence>
<dbReference type="Proteomes" id="UP000325002">
    <property type="component" value="Unassembled WGS sequence"/>
</dbReference>